<evidence type="ECO:0000313" key="3">
    <source>
        <dbReference type="Proteomes" id="UP000316079"/>
    </source>
</evidence>
<dbReference type="OrthoDB" id="9943020at2759"/>
<name>A0A553MRB3_9TELE</name>
<evidence type="ECO:0000256" key="1">
    <source>
        <dbReference type="SAM" id="MobiDB-lite"/>
    </source>
</evidence>
<dbReference type="EMBL" id="SRMA01027312">
    <property type="protein sequence ID" value="TRY55717.1"/>
    <property type="molecule type" value="Genomic_DNA"/>
</dbReference>
<evidence type="ECO:0000313" key="2">
    <source>
        <dbReference type="EMBL" id="TRY55717.1"/>
    </source>
</evidence>
<protein>
    <submittedName>
        <fullName evidence="2">Uncharacterized protein</fullName>
    </submittedName>
</protein>
<feature type="region of interest" description="Disordered" evidence="1">
    <location>
        <begin position="151"/>
        <end position="183"/>
    </location>
</feature>
<sequence>MTTAPQTSVLSVSFTKMKAVRGSPTAGFSSAARVLGRCGMDASESSADDSSGRQHVNVLLELSEEDPCRDSGSRLQMHFRSAWQDAVEGWRRLPCSPLRPQSQRRGRAKPEPAPAHCLLCADLDAPAAPEPAHLEASEPPALRPSMRNTSVHAQLPGDEPRRSPAVAKPHTGQAMKDTAAAPRIRSFSVLPPVRESRMLQKKLTEDSSSPTGSDLICAHRFTGIHFTPPNDSAPSPPPQFPLPLGGRHFSRQEELGRSSTRSSREYTDCLKAQALRRAEAHPLILIGTRVQMPM</sequence>
<reference evidence="2 3" key="1">
    <citation type="journal article" date="2019" name="Sci. Data">
        <title>Hybrid genome assembly and annotation of Danionella translucida.</title>
        <authorList>
            <person name="Kadobianskyi M."/>
            <person name="Schulze L."/>
            <person name="Schuelke M."/>
            <person name="Judkewitz B."/>
        </authorList>
    </citation>
    <scope>NUCLEOTIDE SEQUENCE [LARGE SCALE GENOMIC DNA]</scope>
    <source>
        <strain evidence="2 3">Bolton</strain>
    </source>
</reference>
<accession>A0A553MRB3</accession>
<keyword evidence="3" id="KW-1185">Reference proteome</keyword>
<proteinExistence type="predicted"/>
<feature type="region of interest" description="Disordered" evidence="1">
    <location>
        <begin position="228"/>
        <end position="247"/>
    </location>
</feature>
<dbReference type="AlphaFoldDB" id="A0A553MRB3"/>
<dbReference type="Proteomes" id="UP000316079">
    <property type="component" value="Unassembled WGS sequence"/>
</dbReference>
<comment type="caution">
    <text evidence="2">The sequence shown here is derived from an EMBL/GenBank/DDBJ whole genome shotgun (WGS) entry which is preliminary data.</text>
</comment>
<gene>
    <name evidence="2" type="ORF">DNTS_010286</name>
</gene>
<organism evidence="2 3">
    <name type="scientific">Danionella cerebrum</name>
    <dbReference type="NCBI Taxonomy" id="2873325"/>
    <lineage>
        <taxon>Eukaryota</taxon>
        <taxon>Metazoa</taxon>
        <taxon>Chordata</taxon>
        <taxon>Craniata</taxon>
        <taxon>Vertebrata</taxon>
        <taxon>Euteleostomi</taxon>
        <taxon>Actinopterygii</taxon>
        <taxon>Neopterygii</taxon>
        <taxon>Teleostei</taxon>
        <taxon>Ostariophysi</taxon>
        <taxon>Cypriniformes</taxon>
        <taxon>Danionidae</taxon>
        <taxon>Danioninae</taxon>
        <taxon>Danionella</taxon>
    </lineage>
</organism>